<dbReference type="GO" id="GO:0042602">
    <property type="term" value="F:riboflavin reductase (NADPH) activity"/>
    <property type="evidence" value="ECO:0007669"/>
    <property type="project" value="TreeGrafter"/>
</dbReference>
<evidence type="ECO:0000259" key="1">
    <source>
        <dbReference type="Pfam" id="PF13460"/>
    </source>
</evidence>
<dbReference type="InterPro" id="IPR036291">
    <property type="entry name" value="NAD(P)-bd_dom_sf"/>
</dbReference>
<proteinExistence type="predicted"/>
<gene>
    <name evidence="2" type="ORF">H4O24_19405</name>
</gene>
<dbReference type="Gene3D" id="3.40.50.720">
    <property type="entry name" value="NAD(P)-binding Rossmann-like Domain"/>
    <property type="match status" value="1"/>
</dbReference>
<name>A0A7G6VZL3_9SPHN</name>
<dbReference type="PANTHER" id="PTHR43355:SF2">
    <property type="entry name" value="FLAVIN REDUCTASE (NADPH)"/>
    <property type="match status" value="1"/>
</dbReference>
<dbReference type="AlphaFoldDB" id="A0A7G6VZL3"/>
<evidence type="ECO:0000313" key="3">
    <source>
        <dbReference type="Proteomes" id="UP000515297"/>
    </source>
</evidence>
<accession>A0A7G6VZL3</accession>
<dbReference type="InterPro" id="IPR016040">
    <property type="entry name" value="NAD(P)-bd_dom"/>
</dbReference>
<organism evidence="2 3">
    <name type="scientific">Croceicoccus marinus</name>
    <dbReference type="NCBI Taxonomy" id="450378"/>
    <lineage>
        <taxon>Bacteria</taxon>
        <taxon>Pseudomonadati</taxon>
        <taxon>Pseudomonadota</taxon>
        <taxon>Alphaproteobacteria</taxon>
        <taxon>Sphingomonadales</taxon>
        <taxon>Erythrobacteraceae</taxon>
        <taxon>Croceicoccus</taxon>
    </lineage>
</organism>
<protein>
    <submittedName>
        <fullName evidence="2">NAD(P)H-binding protein</fullName>
    </submittedName>
</protein>
<dbReference type="RefSeq" id="WP_185885923.1">
    <property type="nucleotide sequence ID" value="NZ_CP060053.1"/>
</dbReference>
<dbReference type="PANTHER" id="PTHR43355">
    <property type="entry name" value="FLAVIN REDUCTASE (NADPH)"/>
    <property type="match status" value="1"/>
</dbReference>
<reference evidence="2 3" key="1">
    <citation type="submission" date="2020-08" db="EMBL/GenBank/DDBJ databases">
        <authorList>
            <person name="Liu G."/>
            <person name="Sun C."/>
        </authorList>
    </citation>
    <scope>NUCLEOTIDE SEQUENCE [LARGE SCALE GENOMIC DNA]</scope>
    <source>
        <strain evidence="2 3">OT19</strain>
        <plasmid evidence="2 3">plas1</plasmid>
    </source>
</reference>
<dbReference type="Pfam" id="PF13460">
    <property type="entry name" value="NAD_binding_10"/>
    <property type="match status" value="1"/>
</dbReference>
<sequence>MTRIAILGADGATGREVVRHGVRAGWDVVAIDRALPGQTDRVEGVVYREANVMKGGLDDLMKGCDAVISTLGVAFSPSNALSPPPLYTEGTTNIVDGMERAGIDRIAVISAAFVTDQPNLPLWFKLTVVPALHNILEQMRDMEAQLEKRPNLKWTAVRPGWLIDKPASGALLVEDEFLPTEAFRCRIGDLGAFLIECLQDDRYVRRKPAIGAREDEKFEGPGALGAEFAGL</sequence>
<geneLocation type="plasmid" evidence="2 3">
    <name>plas1</name>
</geneLocation>
<dbReference type="EMBL" id="CP060053">
    <property type="protein sequence ID" value="QNE07178.1"/>
    <property type="molecule type" value="Genomic_DNA"/>
</dbReference>
<evidence type="ECO:0000313" key="2">
    <source>
        <dbReference type="EMBL" id="QNE07178.1"/>
    </source>
</evidence>
<dbReference type="Proteomes" id="UP000515297">
    <property type="component" value="Plasmid plas1"/>
</dbReference>
<dbReference type="InterPro" id="IPR051606">
    <property type="entry name" value="Polyketide_Oxido-like"/>
</dbReference>
<dbReference type="SUPFAM" id="SSF51735">
    <property type="entry name" value="NAD(P)-binding Rossmann-fold domains"/>
    <property type="match status" value="1"/>
</dbReference>
<feature type="domain" description="NAD(P)-binding" evidence="1">
    <location>
        <begin position="8"/>
        <end position="200"/>
    </location>
</feature>
<keyword evidence="2" id="KW-0614">Plasmid</keyword>
<dbReference type="GO" id="GO:0004074">
    <property type="term" value="F:biliverdin reductase [NAD(P)H] activity"/>
    <property type="evidence" value="ECO:0007669"/>
    <property type="project" value="TreeGrafter"/>
</dbReference>